<name>A0A941DRE8_9BACI</name>
<dbReference type="Gene3D" id="3.40.630.30">
    <property type="match status" value="1"/>
</dbReference>
<evidence type="ECO:0000313" key="2">
    <source>
        <dbReference type="EMBL" id="MBR7795190.1"/>
    </source>
</evidence>
<dbReference type="RefSeq" id="WP_166529993.1">
    <property type="nucleotide sequence ID" value="NZ_JAGSOT010000007.1"/>
</dbReference>
<feature type="domain" description="N-acetyltransferase" evidence="1">
    <location>
        <begin position="135"/>
        <end position="222"/>
    </location>
</feature>
<dbReference type="Proteomes" id="UP000675284">
    <property type="component" value="Unassembled WGS sequence"/>
</dbReference>
<organism evidence="2 3">
    <name type="scientific">Virgibacillus salarius</name>
    <dbReference type="NCBI Taxonomy" id="447199"/>
    <lineage>
        <taxon>Bacteria</taxon>
        <taxon>Bacillati</taxon>
        <taxon>Bacillota</taxon>
        <taxon>Bacilli</taxon>
        <taxon>Bacillales</taxon>
        <taxon>Bacillaceae</taxon>
        <taxon>Virgibacillus</taxon>
    </lineage>
</organism>
<dbReference type="AlphaFoldDB" id="A0A941DRE8"/>
<protein>
    <submittedName>
        <fullName evidence="2">GNAT family N-acetyltransferase</fullName>
    </submittedName>
</protein>
<dbReference type="SUPFAM" id="SSF55729">
    <property type="entry name" value="Acyl-CoA N-acyltransferases (Nat)"/>
    <property type="match status" value="1"/>
</dbReference>
<dbReference type="Pfam" id="PF00583">
    <property type="entry name" value="Acetyltransf_1"/>
    <property type="match status" value="1"/>
</dbReference>
<dbReference type="EMBL" id="JAGSOT010000007">
    <property type="protein sequence ID" value="MBR7795190.1"/>
    <property type="molecule type" value="Genomic_DNA"/>
</dbReference>
<dbReference type="CDD" id="cd04301">
    <property type="entry name" value="NAT_SF"/>
    <property type="match status" value="1"/>
</dbReference>
<reference evidence="2" key="1">
    <citation type="submission" date="2021-04" db="EMBL/GenBank/DDBJ databases">
        <title>Isolation and polyphasic classification of algal microorganism.</title>
        <authorList>
            <person name="Wang S."/>
        </authorList>
    </citation>
    <scope>NUCLEOTIDE SEQUENCE</scope>
    <source>
        <strain evidence="2">720a</strain>
    </source>
</reference>
<accession>A0A941DRE8</accession>
<sequence>MNLYNTIKNEKEYWLVDQVKQEGISTEAYMEMFQKLLGEWQEGNIGYISVLMDEVHEQELKQLGFTKISTIVEYTRTLEDIPILDGEIQAYSLSESNMSDQVFASLYQACRSGSANKNKQQTIEQIMQSLHHELGAHWRDHCFYFTSNNEKLGIAIPHIEMGTTDEGRMFYFGVVPEWRGKGYGAKLHLHTLSLLKLFHATYYVGSTDEANTNMIAIFKRNGCMLRDRKGIYRLENKINAE</sequence>
<gene>
    <name evidence="2" type="ORF">KCX74_03930</name>
</gene>
<evidence type="ECO:0000259" key="1">
    <source>
        <dbReference type="Pfam" id="PF00583"/>
    </source>
</evidence>
<proteinExistence type="predicted"/>
<dbReference type="InterPro" id="IPR016181">
    <property type="entry name" value="Acyl_CoA_acyltransferase"/>
</dbReference>
<comment type="caution">
    <text evidence="2">The sequence shown here is derived from an EMBL/GenBank/DDBJ whole genome shotgun (WGS) entry which is preliminary data.</text>
</comment>
<dbReference type="InterPro" id="IPR000182">
    <property type="entry name" value="GNAT_dom"/>
</dbReference>
<dbReference type="GO" id="GO:0016747">
    <property type="term" value="F:acyltransferase activity, transferring groups other than amino-acyl groups"/>
    <property type="evidence" value="ECO:0007669"/>
    <property type="project" value="InterPro"/>
</dbReference>
<keyword evidence="3" id="KW-1185">Reference proteome</keyword>
<evidence type="ECO:0000313" key="3">
    <source>
        <dbReference type="Proteomes" id="UP000675284"/>
    </source>
</evidence>